<dbReference type="InterPro" id="IPR046348">
    <property type="entry name" value="SIS_dom_sf"/>
</dbReference>
<name>A0ABP3WD95_9GAMM</name>
<proteinExistence type="inferred from homology"/>
<dbReference type="PANTHER" id="PTHR10088:SF5">
    <property type="entry name" value="N-ACETYLMURAMIC ACID 6-PHOSPHATE ETHERASE"/>
    <property type="match status" value="1"/>
</dbReference>
<keyword evidence="6" id="KW-1185">Reference proteome</keyword>
<dbReference type="EMBL" id="BAAAFA010000002">
    <property type="protein sequence ID" value="GAA0812596.1"/>
    <property type="molecule type" value="Genomic_DNA"/>
</dbReference>
<comment type="miscellaneous">
    <text evidence="3">A lyase-type mechanism (elimination/hydration) is suggested for the cleavage of the lactyl ether bond of MurNAc 6-phosphate, with the formation of an alpha,beta-unsaturated aldehyde intermediate with (E)-stereochemistry, followed by the syn addition of water to give product.</text>
</comment>
<comment type="catalytic activity">
    <reaction evidence="3">
        <text>N-acetyl-D-muramate 6-phosphate + H2O = N-acetyl-D-glucosamine 6-phosphate + (R)-lactate</text>
        <dbReference type="Rhea" id="RHEA:26410"/>
        <dbReference type="ChEBI" id="CHEBI:15377"/>
        <dbReference type="ChEBI" id="CHEBI:16004"/>
        <dbReference type="ChEBI" id="CHEBI:57513"/>
        <dbReference type="ChEBI" id="CHEBI:58722"/>
        <dbReference type="EC" id="4.2.1.126"/>
    </reaction>
</comment>
<accession>A0ABP3WD95</accession>
<evidence type="ECO:0000313" key="5">
    <source>
        <dbReference type="EMBL" id="GAA0812596.1"/>
    </source>
</evidence>
<evidence type="ECO:0000256" key="1">
    <source>
        <dbReference type="ARBA" id="ARBA00023239"/>
    </source>
</evidence>
<comment type="similarity">
    <text evidence="3">Belongs to the GCKR-like family. MurNAc-6-P etherase subfamily.</text>
</comment>
<dbReference type="SUPFAM" id="SSF53697">
    <property type="entry name" value="SIS domain"/>
    <property type="match status" value="1"/>
</dbReference>
<feature type="domain" description="SIS" evidence="4">
    <location>
        <begin position="63"/>
        <end position="226"/>
    </location>
</feature>
<comment type="subunit">
    <text evidence="3">Homodimer.</text>
</comment>
<evidence type="ECO:0000313" key="6">
    <source>
        <dbReference type="Proteomes" id="UP001500021"/>
    </source>
</evidence>
<dbReference type="PANTHER" id="PTHR10088">
    <property type="entry name" value="GLUCOKINASE REGULATORY PROTEIN"/>
    <property type="match status" value="1"/>
</dbReference>
<dbReference type="Proteomes" id="UP001500021">
    <property type="component" value="Unassembled WGS sequence"/>
</dbReference>
<dbReference type="PROSITE" id="PS01272">
    <property type="entry name" value="GCKR"/>
    <property type="match status" value="1"/>
</dbReference>
<reference evidence="6" key="1">
    <citation type="journal article" date="2019" name="Int. J. Syst. Evol. Microbiol.">
        <title>The Global Catalogue of Microorganisms (GCM) 10K type strain sequencing project: providing services to taxonomists for standard genome sequencing and annotation.</title>
        <authorList>
            <consortium name="The Broad Institute Genomics Platform"/>
            <consortium name="The Broad Institute Genome Sequencing Center for Infectious Disease"/>
            <person name="Wu L."/>
            <person name="Ma J."/>
        </authorList>
    </citation>
    <scope>NUCLEOTIDE SEQUENCE [LARGE SCALE GENOMIC DNA]</scope>
    <source>
        <strain evidence="6">JCM 15608</strain>
    </source>
</reference>
<evidence type="ECO:0000256" key="3">
    <source>
        <dbReference type="HAMAP-Rule" id="MF_00068"/>
    </source>
</evidence>
<dbReference type="CDD" id="cd05007">
    <property type="entry name" value="SIS_Etherase"/>
    <property type="match status" value="1"/>
</dbReference>
<dbReference type="HAMAP" id="MF_00068">
    <property type="entry name" value="MurQ"/>
    <property type="match status" value="1"/>
</dbReference>
<dbReference type="NCBIfam" id="NF009222">
    <property type="entry name" value="PRK12570.1"/>
    <property type="match status" value="1"/>
</dbReference>
<organism evidence="5 6">
    <name type="scientific">Colwellia asteriadis</name>
    <dbReference type="NCBI Taxonomy" id="517723"/>
    <lineage>
        <taxon>Bacteria</taxon>
        <taxon>Pseudomonadati</taxon>
        <taxon>Pseudomonadota</taxon>
        <taxon>Gammaproteobacteria</taxon>
        <taxon>Alteromonadales</taxon>
        <taxon>Colwelliaceae</taxon>
        <taxon>Colwellia</taxon>
    </lineage>
</organism>
<evidence type="ECO:0000259" key="4">
    <source>
        <dbReference type="PROSITE" id="PS51464"/>
    </source>
</evidence>
<sequence length="309" mass="32238">MNKQANLITELDSLVSEGRNPATMDIDLLDTSTLLSRINNEDQKVALAVQAVLPQITLAVDAIVSAFSQGGRLIFIGAGTSGRLGVLDAVECVPTFSVSDQQVVGIIAGGEKAIFKAVEGAEDSTSLVLDDLKNINLNAKDVLVGLAASGRTPYVLSGLAYAKSLAVTTVGIACSPDTPVLSQADIAICPVVGPEVLTGSTRLKSATAQKMVLNMLTTASMIKSGKSYQNLMVDVNASNEKLYARAIRIVMQATGCDYDTGKAALVQADNSAKLAILLVETGIDAEQGQRLLAQNDGFLRLAINEALGD</sequence>
<comment type="function">
    <text evidence="3">Specifically catalyzes the cleavage of the D-lactyl ether substituent of MurNAc 6-phosphate, producing GlcNAc 6-phosphate and D-lactate. Together with AnmK, is also required for the utilization of anhydro-N-acetylmuramic acid (anhMurNAc) either imported from the medium or derived from its own cell wall murein, and thus plays a role in cell wall recycling.</text>
</comment>
<comment type="pathway">
    <text evidence="3">Amino-sugar metabolism; N-acetylmuramate degradation.</text>
</comment>
<protein>
    <recommendedName>
        <fullName evidence="3">N-acetylmuramic acid 6-phosphate etherase</fullName>
        <shortName evidence="3">MurNAc-6-P etherase</shortName>
        <ecNumber evidence="3">4.2.1.126</ecNumber>
    </recommendedName>
    <alternativeName>
        <fullName evidence="3">N-acetylmuramic acid 6-phosphate hydrolase</fullName>
    </alternativeName>
    <alternativeName>
        <fullName evidence="3">N-acetylmuramic acid 6-phosphate lyase</fullName>
    </alternativeName>
</protein>
<evidence type="ECO:0000256" key="2">
    <source>
        <dbReference type="ARBA" id="ARBA00023277"/>
    </source>
</evidence>
<dbReference type="EC" id="4.2.1.126" evidence="3"/>
<dbReference type="InterPro" id="IPR001347">
    <property type="entry name" value="SIS_dom"/>
</dbReference>
<dbReference type="NCBIfam" id="TIGR00274">
    <property type="entry name" value="N-acetylmuramic acid 6-phosphate etherase"/>
    <property type="match status" value="1"/>
</dbReference>
<keyword evidence="1 3" id="KW-0456">Lyase</keyword>
<dbReference type="Gene3D" id="1.10.8.1080">
    <property type="match status" value="1"/>
</dbReference>
<dbReference type="NCBIfam" id="NF003915">
    <property type="entry name" value="PRK05441.1"/>
    <property type="match status" value="1"/>
</dbReference>
<dbReference type="Pfam" id="PF20741">
    <property type="entry name" value="GKRP-like_C"/>
    <property type="match status" value="1"/>
</dbReference>
<dbReference type="Pfam" id="PF22645">
    <property type="entry name" value="GKRP_SIS_N"/>
    <property type="match status" value="1"/>
</dbReference>
<gene>
    <name evidence="3 5" type="primary">murQ</name>
    <name evidence="5" type="ORF">GCM10009111_06760</name>
</gene>
<comment type="caution">
    <text evidence="5">The sequence shown here is derived from an EMBL/GenBank/DDBJ whole genome shotgun (WGS) entry which is preliminary data.</text>
</comment>
<feature type="active site" evidence="3">
    <location>
        <position position="122"/>
    </location>
</feature>
<dbReference type="InterPro" id="IPR005486">
    <property type="entry name" value="Glucokinase_regulatory_CS"/>
</dbReference>
<dbReference type="InterPro" id="IPR005488">
    <property type="entry name" value="Etherase_MurQ"/>
</dbReference>
<dbReference type="PROSITE" id="PS51464">
    <property type="entry name" value="SIS"/>
    <property type="match status" value="1"/>
</dbReference>
<keyword evidence="2 3" id="KW-0119">Carbohydrate metabolism</keyword>
<dbReference type="Gene3D" id="3.40.50.10490">
    <property type="entry name" value="Glucose-6-phosphate isomerase like protein, domain 1"/>
    <property type="match status" value="1"/>
</dbReference>
<comment type="pathway">
    <text evidence="3">Cell wall biogenesis; peptidoglycan recycling.</text>
</comment>
<dbReference type="RefSeq" id="WP_343814994.1">
    <property type="nucleotide sequence ID" value="NZ_BAAAFA010000002.1"/>
</dbReference>
<feature type="active site" description="Proton donor" evidence="3">
    <location>
        <position position="91"/>
    </location>
</feature>
<comment type="pathway">
    <text evidence="3">Amino-sugar metabolism; 1,6-anhydro-N-acetylmuramate degradation.</text>
</comment>
<dbReference type="InterPro" id="IPR040190">
    <property type="entry name" value="MURQ/GCKR"/>
</dbReference>